<dbReference type="SUPFAM" id="SSF109635">
    <property type="entry name" value="DnaK suppressor protein DksA, alpha-hairpin domain"/>
    <property type="match status" value="1"/>
</dbReference>
<dbReference type="RefSeq" id="WP_074797958.1">
    <property type="nucleotide sequence ID" value="NZ_FOVJ01000007.1"/>
</dbReference>
<feature type="zinc finger region" description="dksA C4-type" evidence="5">
    <location>
        <begin position="82"/>
        <end position="106"/>
    </location>
</feature>
<evidence type="ECO:0000259" key="6">
    <source>
        <dbReference type="Pfam" id="PF01258"/>
    </source>
</evidence>
<dbReference type="PANTHER" id="PTHR33823">
    <property type="entry name" value="RNA POLYMERASE-BINDING TRANSCRIPTION FACTOR DKSA-RELATED"/>
    <property type="match status" value="1"/>
</dbReference>
<dbReference type="PANTHER" id="PTHR33823:SF2">
    <property type="entry name" value="RNA POLYMERASE-BINDING TRANSCRIPTION FACTOR DKSA"/>
    <property type="match status" value="1"/>
</dbReference>
<comment type="caution">
    <text evidence="4">Lacks conserved residue(s) required for the propagation of feature annotation.</text>
</comment>
<dbReference type="SUPFAM" id="SSF57716">
    <property type="entry name" value="Glucocorticoid receptor-like (DNA-binding domain)"/>
    <property type="match status" value="1"/>
</dbReference>
<dbReference type="Proteomes" id="UP000183107">
    <property type="component" value="Unassembled WGS sequence"/>
</dbReference>
<feature type="domain" description="DnaK suppressor protein DksA N-terminal" evidence="7">
    <location>
        <begin position="5"/>
        <end position="74"/>
    </location>
</feature>
<evidence type="ECO:0000256" key="3">
    <source>
        <dbReference type="ARBA" id="ARBA00022833"/>
    </source>
</evidence>
<dbReference type="InterPro" id="IPR000962">
    <property type="entry name" value="Znf_DskA_TraR"/>
</dbReference>
<sequence length="119" mass="13855">MSCAQLEFFRLRLQDERRRLLESAQSTLEQMRAIARGADSNDRASTEEKLSLEFRIRDRERKLLKKIDDALMRIDEGTYGWCAETGEPIGIPRLLARPTATLCIEAQERHESNKRAYEL</sequence>
<evidence type="ECO:0000259" key="7">
    <source>
        <dbReference type="Pfam" id="PF21157"/>
    </source>
</evidence>
<dbReference type="PROSITE" id="PS51128">
    <property type="entry name" value="ZF_DKSA_2"/>
    <property type="match status" value="1"/>
</dbReference>
<dbReference type="NCBIfam" id="TIGR02420">
    <property type="entry name" value="dksA"/>
    <property type="match status" value="1"/>
</dbReference>
<accession>A0A1I5E6M5</accession>
<dbReference type="Gene3D" id="1.20.120.910">
    <property type="entry name" value="DksA, coiled-coil domain"/>
    <property type="match status" value="1"/>
</dbReference>
<evidence type="ECO:0000313" key="9">
    <source>
        <dbReference type="Proteomes" id="UP000183107"/>
    </source>
</evidence>
<reference evidence="9" key="1">
    <citation type="submission" date="2016-10" db="EMBL/GenBank/DDBJ databases">
        <authorList>
            <person name="Varghese N."/>
        </authorList>
    </citation>
    <scope>NUCLEOTIDE SEQUENCE [LARGE SCALE GENOMIC DNA]</scope>
    <source>
        <strain evidence="9">Nsp8</strain>
    </source>
</reference>
<keyword evidence="2 4" id="KW-0863">Zinc-finger</keyword>
<dbReference type="AlphaFoldDB" id="A0A1I5E6M5"/>
<keyword evidence="9" id="KW-1185">Reference proteome</keyword>
<keyword evidence="4" id="KW-0963">Cytoplasm</keyword>
<dbReference type="EMBL" id="FOVJ01000007">
    <property type="protein sequence ID" value="SFO07087.1"/>
    <property type="molecule type" value="Genomic_DNA"/>
</dbReference>
<evidence type="ECO:0000256" key="1">
    <source>
        <dbReference type="ARBA" id="ARBA00022723"/>
    </source>
</evidence>
<comment type="similarity">
    <text evidence="4">Belongs to the DksA family.</text>
</comment>
<comment type="subcellular location">
    <subcellularLocation>
        <location evidence="4">Cytoplasm</location>
    </subcellularLocation>
</comment>
<evidence type="ECO:0000256" key="2">
    <source>
        <dbReference type="ARBA" id="ARBA00022771"/>
    </source>
</evidence>
<evidence type="ECO:0000313" key="8">
    <source>
        <dbReference type="EMBL" id="SFO07087.1"/>
    </source>
</evidence>
<protein>
    <recommendedName>
        <fullName evidence="4">RNA polymerase-binding transcription factor DksA</fullName>
    </recommendedName>
</protein>
<evidence type="ECO:0000256" key="5">
    <source>
        <dbReference type="PROSITE-ProRule" id="PRU00510"/>
    </source>
</evidence>
<gene>
    <name evidence="4" type="primary">dksA</name>
    <name evidence="8" type="ORF">SAMN05216386_2520</name>
</gene>
<name>A0A1I5E6M5_9PROT</name>
<dbReference type="GO" id="GO:0005737">
    <property type="term" value="C:cytoplasm"/>
    <property type="evidence" value="ECO:0007669"/>
    <property type="project" value="UniProtKB-SubCell"/>
</dbReference>
<dbReference type="GO" id="GO:0008270">
    <property type="term" value="F:zinc ion binding"/>
    <property type="evidence" value="ECO:0007669"/>
    <property type="project" value="UniProtKB-UniRule"/>
</dbReference>
<dbReference type="GO" id="GO:0010468">
    <property type="term" value="P:regulation of gene expression"/>
    <property type="evidence" value="ECO:0007669"/>
    <property type="project" value="UniProtKB-UniRule"/>
</dbReference>
<keyword evidence="1 4" id="KW-0479">Metal-binding</keyword>
<dbReference type="HAMAP" id="MF_00926">
    <property type="entry name" value="DksA"/>
    <property type="match status" value="1"/>
</dbReference>
<organism evidence="8 9">
    <name type="scientific">Nitrosospira briensis</name>
    <dbReference type="NCBI Taxonomy" id="35799"/>
    <lineage>
        <taxon>Bacteria</taxon>
        <taxon>Pseudomonadati</taxon>
        <taxon>Pseudomonadota</taxon>
        <taxon>Betaproteobacteria</taxon>
        <taxon>Nitrosomonadales</taxon>
        <taxon>Nitrosomonadaceae</taxon>
        <taxon>Nitrosospira</taxon>
    </lineage>
</organism>
<comment type="subunit">
    <text evidence="4">Interacts directly with the RNA polymerase.</text>
</comment>
<dbReference type="InterPro" id="IPR012784">
    <property type="entry name" value="DksA_RNA_pol-bd"/>
</dbReference>
<keyword evidence="3 4" id="KW-0862">Zinc</keyword>
<proteinExistence type="inferred from homology"/>
<feature type="domain" description="Zinc finger DksA/TraR C4-type" evidence="6">
    <location>
        <begin position="77"/>
        <end position="111"/>
    </location>
</feature>
<dbReference type="Pfam" id="PF21157">
    <property type="entry name" value="DksA_N"/>
    <property type="match status" value="1"/>
</dbReference>
<dbReference type="Pfam" id="PF01258">
    <property type="entry name" value="zf-dskA_traR"/>
    <property type="match status" value="1"/>
</dbReference>
<dbReference type="InterPro" id="IPR048489">
    <property type="entry name" value="DksA_N"/>
</dbReference>
<comment type="function">
    <text evidence="4">Transcription factor that acts by binding directly to the RNA polymerase (RNAP). Required for negative regulation of rRNA expression and positive regulation of several amino acid biosynthesis promoters.</text>
</comment>
<dbReference type="OrthoDB" id="9803742at2"/>
<dbReference type="InterPro" id="IPR037187">
    <property type="entry name" value="DnaK_N"/>
</dbReference>
<evidence type="ECO:0000256" key="4">
    <source>
        <dbReference type="HAMAP-Rule" id="MF_00926"/>
    </source>
</evidence>